<dbReference type="GO" id="GO:0006654">
    <property type="term" value="P:phosphatidic acid biosynthetic process"/>
    <property type="evidence" value="ECO:0007669"/>
    <property type="project" value="TreeGrafter"/>
</dbReference>
<name>A0A645F0X8_9ZZZZ</name>
<keyword evidence="2" id="KW-0012">Acyltransferase</keyword>
<dbReference type="SUPFAM" id="SSF69593">
    <property type="entry name" value="Glycerol-3-phosphate (1)-acyltransferase"/>
    <property type="match status" value="1"/>
</dbReference>
<protein>
    <recommendedName>
        <fullName evidence="3">Phospholipid/glycerol acyltransferase domain-containing protein</fullName>
    </recommendedName>
</protein>
<dbReference type="SMART" id="SM00563">
    <property type="entry name" value="PlsC"/>
    <property type="match status" value="1"/>
</dbReference>
<accession>A0A645F0X8</accession>
<keyword evidence="1" id="KW-0808">Transferase</keyword>
<comment type="caution">
    <text evidence="4">The sequence shown here is derived from an EMBL/GenBank/DDBJ whole genome shotgun (WGS) entry which is preliminary data.</text>
</comment>
<dbReference type="AlphaFoldDB" id="A0A645F0X8"/>
<evidence type="ECO:0000259" key="3">
    <source>
        <dbReference type="SMART" id="SM00563"/>
    </source>
</evidence>
<organism evidence="4">
    <name type="scientific">bioreactor metagenome</name>
    <dbReference type="NCBI Taxonomy" id="1076179"/>
    <lineage>
        <taxon>unclassified sequences</taxon>
        <taxon>metagenomes</taxon>
        <taxon>ecological metagenomes</taxon>
    </lineage>
</organism>
<proteinExistence type="predicted"/>
<evidence type="ECO:0000256" key="1">
    <source>
        <dbReference type="ARBA" id="ARBA00022679"/>
    </source>
</evidence>
<dbReference type="PANTHER" id="PTHR10434">
    <property type="entry name" value="1-ACYL-SN-GLYCEROL-3-PHOSPHATE ACYLTRANSFERASE"/>
    <property type="match status" value="1"/>
</dbReference>
<dbReference type="Pfam" id="PF01553">
    <property type="entry name" value="Acyltransferase"/>
    <property type="match status" value="1"/>
</dbReference>
<sequence>MLHQQSFIMINGVLFQVPILGAYLRKSGHISVKEGHGQEAIDAALKHLAAGHTVVIFPEGIISPTEGGSHPAKTGIARLALASGAPVIPVGIGLIRENIYHVSSTVRGVEQLAHWYPKGPYAMTIGGPITFNGDADDRAQTRATADQIMRRINQLATESELRINRTLSRTPGGIFGLI</sequence>
<dbReference type="EMBL" id="VSSQ01053122">
    <property type="protein sequence ID" value="MPN07162.1"/>
    <property type="molecule type" value="Genomic_DNA"/>
</dbReference>
<dbReference type="GO" id="GO:0003841">
    <property type="term" value="F:1-acylglycerol-3-phosphate O-acyltransferase activity"/>
    <property type="evidence" value="ECO:0007669"/>
    <property type="project" value="TreeGrafter"/>
</dbReference>
<evidence type="ECO:0000313" key="4">
    <source>
        <dbReference type="EMBL" id="MPN07162.1"/>
    </source>
</evidence>
<dbReference type="PANTHER" id="PTHR10434:SF40">
    <property type="entry name" value="1-ACYL-SN-GLYCEROL-3-PHOSPHATE ACYLTRANSFERASE"/>
    <property type="match status" value="1"/>
</dbReference>
<dbReference type="InterPro" id="IPR002123">
    <property type="entry name" value="Plipid/glycerol_acylTrfase"/>
</dbReference>
<evidence type="ECO:0000256" key="2">
    <source>
        <dbReference type="ARBA" id="ARBA00023315"/>
    </source>
</evidence>
<gene>
    <name evidence="4" type="ORF">SDC9_154428</name>
</gene>
<reference evidence="4" key="1">
    <citation type="submission" date="2019-08" db="EMBL/GenBank/DDBJ databases">
        <authorList>
            <person name="Kucharzyk K."/>
            <person name="Murdoch R.W."/>
            <person name="Higgins S."/>
            <person name="Loffler F."/>
        </authorList>
    </citation>
    <scope>NUCLEOTIDE SEQUENCE</scope>
</reference>
<dbReference type="CDD" id="cd07989">
    <property type="entry name" value="LPLAT_AGPAT-like"/>
    <property type="match status" value="1"/>
</dbReference>
<feature type="domain" description="Phospholipid/glycerol acyltransferase" evidence="3">
    <location>
        <begin position="1"/>
        <end position="95"/>
    </location>
</feature>